<dbReference type="RefSeq" id="WP_119547241.1">
    <property type="nucleotide sequence ID" value="NZ_QXIR01000016.1"/>
</dbReference>
<comment type="caution">
    <text evidence="3">The sequence shown here is derived from an EMBL/GenBank/DDBJ whole genome shotgun (WGS) entry which is preliminary data.</text>
</comment>
<organism evidence="3 4">
    <name type="scientific">Bacillus salacetis</name>
    <dbReference type="NCBI Taxonomy" id="2315464"/>
    <lineage>
        <taxon>Bacteria</taxon>
        <taxon>Bacillati</taxon>
        <taxon>Bacillota</taxon>
        <taxon>Bacilli</taxon>
        <taxon>Bacillales</taxon>
        <taxon>Bacillaceae</taxon>
        <taxon>Bacillus</taxon>
    </lineage>
</organism>
<feature type="domain" description="Actin-like protein N-terminal" evidence="1">
    <location>
        <begin position="9"/>
        <end position="158"/>
    </location>
</feature>
<dbReference type="EMBL" id="QXIR01000016">
    <property type="protein sequence ID" value="RIW32682.1"/>
    <property type="molecule type" value="Genomic_DNA"/>
</dbReference>
<dbReference type="Pfam" id="PF17989">
    <property type="entry name" value="ALP_N"/>
    <property type="match status" value="1"/>
</dbReference>
<dbReference type="OrthoDB" id="1883643at2"/>
<dbReference type="Pfam" id="PF21522">
    <property type="entry name" value="MreB-like_C"/>
    <property type="match status" value="1"/>
</dbReference>
<name>A0A3A1QZV2_9BACI</name>
<evidence type="ECO:0000259" key="1">
    <source>
        <dbReference type="Pfam" id="PF17989"/>
    </source>
</evidence>
<dbReference type="AlphaFoldDB" id="A0A3A1QZV2"/>
<dbReference type="InterPro" id="IPR040607">
    <property type="entry name" value="ALP_N"/>
</dbReference>
<dbReference type="InterPro" id="IPR043129">
    <property type="entry name" value="ATPase_NBD"/>
</dbReference>
<dbReference type="Gene3D" id="3.30.420.40">
    <property type="match status" value="2"/>
</dbReference>
<protein>
    <submittedName>
        <fullName evidence="3">ParM/StbA family protein</fullName>
    </submittedName>
</protein>
<evidence type="ECO:0000313" key="4">
    <source>
        <dbReference type="Proteomes" id="UP000265801"/>
    </source>
</evidence>
<gene>
    <name evidence="3" type="ORF">D3H55_12420</name>
</gene>
<dbReference type="CDD" id="cd24026">
    <property type="entry name" value="ASKHA_NBD_ParM_Alp12-like"/>
    <property type="match status" value="1"/>
</dbReference>
<accession>A0A3A1QZV2</accession>
<evidence type="ECO:0000313" key="3">
    <source>
        <dbReference type="EMBL" id="RIW32682.1"/>
    </source>
</evidence>
<reference evidence="3 4" key="1">
    <citation type="submission" date="2018-09" db="EMBL/GenBank/DDBJ databases">
        <title>Bacillus saliacetes sp. nov., isolated from Thai shrimp paste (Ka-pi).</title>
        <authorList>
            <person name="Daroonpunt R."/>
            <person name="Tanasupawat S."/>
            <person name="Yiamsombut S."/>
        </authorList>
    </citation>
    <scope>NUCLEOTIDE SEQUENCE [LARGE SCALE GENOMIC DNA]</scope>
    <source>
        <strain evidence="3 4">SKP7-4</strain>
    </source>
</reference>
<sequence length="328" mass="36857">MYNNYLISIDSGKSSSKFTWRNEDNIIEKGIFHTKVAELSDVTTDLFSNSDSVKYNDRTYIVGDSLSSDHTNYDLTKQTNEHLICIYLAIAKVLDKVGASPLANVHLAINTPTSLYKNNRNRQNYAQFIQQDAKVIGLEVNNKAFSFRISSITVLPECLPLYHNANEYRNKRVLIADIGSLNVSFLEANNLVPQIDTMLTATLGINILKAKIAETLTTEYGISFFDDDIDQILHDKCVYLEGQKQEGSTQLIEQLIHAHVKQLANFAKSRKISISSMQNIVFTGGGSLLLKPYLLQHFPSAIIHSDSQFANVLSYQRVLEAKQGDKKQ</sequence>
<keyword evidence="4" id="KW-1185">Reference proteome</keyword>
<dbReference type="InterPro" id="IPR049067">
    <property type="entry name" value="MreB-like_C"/>
</dbReference>
<proteinExistence type="predicted"/>
<dbReference type="SUPFAM" id="SSF53067">
    <property type="entry name" value="Actin-like ATPase domain"/>
    <property type="match status" value="2"/>
</dbReference>
<feature type="domain" description="Actin homologue MreB-like C-terminal" evidence="2">
    <location>
        <begin position="177"/>
        <end position="294"/>
    </location>
</feature>
<dbReference type="Proteomes" id="UP000265801">
    <property type="component" value="Unassembled WGS sequence"/>
</dbReference>
<evidence type="ECO:0000259" key="2">
    <source>
        <dbReference type="Pfam" id="PF21522"/>
    </source>
</evidence>